<dbReference type="PROSITE" id="PS50097">
    <property type="entry name" value="BTB"/>
    <property type="match status" value="1"/>
</dbReference>
<dbReference type="Gene3D" id="6.10.250.3030">
    <property type="match status" value="1"/>
</dbReference>
<accession>A0A5J9W3L9</accession>
<dbReference type="Pfam" id="PF22486">
    <property type="entry name" value="MATH_2"/>
    <property type="match status" value="1"/>
</dbReference>
<evidence type="ECO:0000256" key="1">
    <source>
        <dbReference type="ARBA" id="ARBA00004906"/>
    </source>
</evidence>
<evidence type="ECO:0008006" key="7">
    <source>
        <dbReference type="Google" id="ProtNLM"/>
    </source>
</evidence>
<dbReference type="SUPFAM" id="SSF54695">
    <property type="entry name" value="POZ domain"/>
    <property type="match status" value="1"/>
</dbReference>
<dbReference type="InterPro" id="IPR008974">
    <property type="entry name" value="TRAF-like"/>
</dbReference>
<dbReference type="OrthoDB" id="721961at2759"/>
<comment type="pathway">
    <text evidence="1">Protein modification; protein ubiquitination.</text>
</comment>
<dbReference type="InterPro" id="IPR011333">
    <property type="entry name" value="SKP1/BTB/POZ_sf"/>
</dbReference>
<dbReference type="PROSITE" id="PS50144">
    <property type="entry name" value="MATH"/>
    <property type="match status" value="1"/>
</dbReference>
<feature type="domain" description="BTB" evidence="3">
    <location>
        <begin position="183"/>
        <end position="251"/>
    </location>
</feature>
<feature type="domain" description="MATH" evidence="4">
    <location>
        <begin position="20"/>
        <end position="146"/>
    </location>
</feature>
<feature type="non-terminal residue" evidence="5">
    <location>
        <position position="1"/>
    </location>
</feature>
<dbReference type="PANTHER" id="PTHR26379:SF187">
    <property type="entry name" value="OS07G0655300 PROTEIN"/>
    <property type="match status" value="1"/>
</dbReference>
<dbReference type="SUPFAM" id="SSF49599">
    <property type="entry name" value="TRAF domain-like"/>
    <property type="match status" value="1"/>
</dbReference>
<dbReference type="SMART" id="SM00061">
    <property type="entry name" value="MATH"/>
    <property type="match status" value="1"/>
</dbReference>
<dbReference type="CDD" id="cd18280">
    <property type="entry name" value="BTB_POZ_BPM_plant"/>
    <property type="match status" value="1"/>
</dbReference>
<evidence type="ECO:0000259" key="4">
    <source>
        <dbReference type="PROSITE" id="PS50144"/>
    </source>
</evidence>
<gene>
    <name evidence="5" type="ORF">EJB05_08949</name>
</gene>
<evidence type="ECO:0000313" key="6">
    <source>
        <dbReference type="Proteomes" id="UP000324897"/>
    </source>
</evidence>
<evidence type="ECO:0000256" key="2">
    <source>
        <dbReference type="ARBA" id="ARBA00010846"/>
    </source>
</evidence>
<dbReference type="CDD" id="cd00121">
    <property type="entry name" value="MATH"/>
    <property type="match status" value="1"/>
</dbReference>
<evidence type="ECO:0000313" key="5">
    <source>
        <dbReference type="EMBL" id="TVU42537.1"/>
    </source>
</evidence>
<organism evidence="5 6">
    <name type="scientific">Eragrostis curvula</name>
    <name type="common">weeping love grass</name>
    <dbReference type="NCBI Taxonomy" id="38414"/>
    <lineage>
        <taxon>Eukaryota</taxon>
        <taxon>Viridiplantae</taxon>
        <taxon>Streptophyta</taxon>
        <taxon>Embryophyta</taxon>
        <taxon>Tracheophyta</taxon>
        <taxon>Spermatophyta</taxon>
        <taxon>Magnoliopsida</taxon>
        <taxon>Liliopsida</taxon>
        <taxon>Poales</taxon>
        <taxon>Poaceae</taxon>
        <taxon>PACMAD clade</taxon>
        <taxon>Chloridoideae</taxon>
        <taxon>Eragrostideae</taxon>
        <taxon>Eragrostidinae</taxon>
        <taxon>Eragrostis</taxon>
    </lineage>
</organism>
<proteinExistence type="inferred from homology"/>
<name>A0A5J9W3L9_9POAL</name>
<dbReference type="Pfam" id="PF24570">
    <property type="entry name" value="BACK_BPM_SPOP"/>
    <property type="match status" value="1"/>
</dbReference>
<dbReference type="Pfam" id="PF00651">
    <property type="entry name" value="BTB"/>
    <property type="match status" value="1"/>
</dbReference>
<sequence length="358" mass="40295">MASEQPVTTASRCPAPQTARGSHTFIIEGYSLHKNLGKRRYIQSIAFDVGGYSWCIGYYPDEDKDMMSVYVTLLTEEAEVRAVCHLMLVDQTRGTLFNHDMQPLPTLFSTKSDGNPIWGTRTFIKWTELEESPYLRDDRLSIKCDITVILKESEALPESSLVHVPPSDLPEHFKKLAGMTVGTDVTFAVDGEAFYAHKIVLAARSPVFMAQLYGPVGEGNNRESITVEDMQLAVFKSLLHFIYTDSLTDMEHLDEDDRREMIKHLLVAADWYALERLKLICEDILCRTLDAENAETTLALAEQHSCKYLKEACLRYITDTNCKDGVLASKSYPEPTRRSCVAGLIDAWEKAAAMSSEK</sequence>
<dbReference type="Gene3D" id="3.30.710.10">
    <property type="entry name" value="Potassium Channel Kv1.1, Chain A"/>
    <property type="match status" value="1"/>
</dbReference>
<dbReference type="EMBL" id="RWGY01000005">
    <property type="protein sequence ID" value="TVU42537.1"/>
    <property type="molecule type" value="Genomic_DNA"/>
</dbReference>
<dbReference type="Gene3D" id="2.60.210.10">
    <property type="entry name" value="Apoptosis, Tumor Necrosis Factor Receptor Associated Protein 2, Chain A"/>
    <property type="match status" value="1"/>
</dbReference>
<evidence type="ECO:0000259" key="3">
    <source>
        <dbReference type="PROSITE" id="PS50097"/>
    </source>
</evidence>
<dbReference type="PANTHER" id="PTHR26379">
    <property type="entry name" value="BTB/POZ AND MATH DOMAIN-CONTAINING PROTEIN 1"/>
    <property type="match status" value="1"/>
</dbReference>
<dbReference type="SMART" id="SM00225">
    <property type="entry name" value="BTB"/>
    <property type="match status" value="1"/>
</dbReference>
<comment type="similarity">
    <text evidence="2">Belongs to the Tdpoz family.</text>
</comment>
<dbReference type="Proteomes" id="UP000324897">
    <property type="component" value="Unassembled WGS sequence"/>
</dbReference>
<reference evidence="5 6" key="1">
    <citation type="journal article" date="2019" name="Sci. Rep.">
        <title>A high-quality genome of Eragrostis curvula grass provides insights into Poaceae evolution and supports new strategies to enhance forage quality.</title>
        <authorList>
            <person name="Carballo J."/>
            <person name="Santos B.A.C.M."/>
            <person name="Zappacosta D."/>
            <person name="Garbus I."/>
            <person name="Selva J.P."/>
            <person name="Gallo C.A."/>
            <person name="Diaz A."/>
            <person name="Albertini E."/>
            <person name="Caccamo M."/>
            <person name="Echenique V."/>
        </authorList>
    </citation>
    <scope>NUCLEOTIDE SEQUENCE [LARGE SCALE GENOMIC DNA]</scope>
    <source>
        <strain evidence="6">cv. Victoria</strain>
        <tissue evidence="5">Leaf</tissue>
    </source>
</reference>
<dbReference type="Gramene" id="TVU42537">
    <property type="protein sequence ID" value="TVU42537"/>
    <property type="gene ID" value="EJB05_08949"/>
</dbReference>
<comment type="caution">
    <text evidence="5">The sequence shown here is derived from an EMBL/GenBank/DDBJ whole genome shotgun (WGS) entry which is preliminary data.</text>
</comment>
<protein>
    <recommendedName>
        <fullName evidence="7">BTB domain-containing protein</fullName>
    </recommendedName>
</protein>
<dbReference type="InterPro" id="IPR000210">
    <property type="entry name" value="BTB/POZ_dom"/>
</dbReference>
<dbReference type="GO" id="GO:0016567">
    <property type="term" value="P:protein ubiquitination"/>
    <property type="evidence" value="ECO:0007669"/>
    <property type="project" value="InterPro"/>
</dbReference>
<dbReference type="InterPro" id="IPR045005">
    <property type="entry name" value="BPM1-6"/>
</dbReference>
<dbReference type="InterPro" id="IPR056423">
    <property type="entry name" value="BACK_BPM_SPOP"/>
</dbReference>
<dbReference type="AlphaFoldDB" id="A0A5J9W3L9"/>
<keyword evidence="6" id="KW-1185">Reference proteome</keyword>
<dbReference type="InterPro" id="IPR002083">
    <property type="entry name" value="MATH/TRAF_dom"/>
</dbReference>